<evidence type="ECO:0008006" key="3">
    <source>
        <dbReference type="Google" id="ProtNLM"/>
    </source>
</evidence>
<keyword evidence="2" id="KW-1185">Reference proteome</keyword>
<name>A0ABM7V4F6_9FLAO</name>
<evidence type="ECO:0000313" key="2">
    <source>
        <dbReference type="Proteomes" id="UP001319867"/>
    </source>
</evidence>
<proteinExistence type="predicted"/>
<sequence length="208" mass="23315">MKKIIPHILFFLLTITAYSQGVFFNLGKNFSTFHYKNKSAYADKLGIKGFGDAYEIGYTDVLKYKNFKDLKYSGSVTINDFNAIAASNVNKLEWKTTYLGVQSSVDYQFYDSFYFFLSAKAGLNLSTLLRGHQQVDNSAVNLVGVNEFSGIIIQPVLGVYAKYYLTKNGYLSAGLNLSKSLKLGNNSDHVSINTTQILFGGYFDLIKR</sequence>
<evidence type="ECO:0000313" key="1">
    <source>
        <dbReference type="EMBL" id="BDB54436.1"/>
    </source>
</evidence>
<dbReference type="Proteomes" id="UP001319867">
    <property type="component" value="Chromosome"/>
</dbReference>
<gene>
    <name evidence="1" type="ORF">GENT5_07410</name>
</gene>
<organism evidence="1 2">
    <name type="scientific">Flavobacterium ammoniigenes</name>
    <dbReference type="NCBI Taxonomy" id="1751095"/>
    <lineage>
        <taxon>Bacteria</taxon>
        <taxon>Pseudomonadati</taxon>
        <taxon>Bacteroidota</taxon>
        <taxon>Flavobacteriia</taxon>
        <taxon>Flavobacteriales</taxon>
        <taxon>Flavobacteriaceae</taxon>
        <taxon>Flavobacterium</taxon>
    </lineage>
</organism>
<reference evidence="1 2" key="2">
    <citation type="journal article" date="2022" name="Microorganisms">
        <title>Complete Genome Sequences of Two Flavobacterium ammonificans Strains and a Flavobacterium ammoniigenes Strain of Ammonifying Bacterioplankton Isolated from Surface River Water.</title>
        <authorList>
            <person name="Suda W."/>
            <person name="Ogata Y."/>
            <person name="Shindo C."/>
            <person name="Watanabe K."/>
        </authorList>
    </citation>
    <scope>NUCLEOTIDE SEQUENCE [LARGE SCALE GENOMIC DNA]</scope>
    <source>
        <strain evidence="1 2">GENT5</strain>
    </source>
</reference>
<dbReference type="EMBL" id="AP025184">
    <property type="protein sequence ID" value="BDB54436.1"/>
    <property type="molecule type" value="Genomic_DNA"/>
</dbReference>
<dbReference type="RefSeq" id="WP_229318173.1">
    <property type="nucleotide sequence ID" value="NZ_AP025184.1"/>
</dbReference>
<accession>A0ABM7V4F6</accession>
<reference evidence="1 2" key="1">
    <citation type="journal article" date="2022" name="Int. J. Syst. Evol. Microbiol.">
        <title>Flavobacterium ammonificans sp. nov. and Flavobacterium ammoniigenes sp. nov., ammonifying bacteria isolated from surface river water.</title>
        <authorList>
            <person name="Watanabe K."/>
            <person name="Kitamura T."/>
            <person name="Ogata Y."/>
            <person name="Shindo C."/>
            <person name="Suda W."/>
        </authorList>
    </citation>
    <scope>NUCLEOTIDE SEQUENCE [LARGE SCALE GENOMIC DNA]</scope>
    <source>
        <strain evidence="1 2">GENT5</strain>
    </source>
</reference>
<protein>
    <recommendedName>
        <fullName evidence="3">Outer membrane protein beta-barrel domain-containing protein</fullName>
    </recommendedName>
</protein>